<dbReference type="InterPro" id="IPR039062">
    <property type="entry name" value="SPAT1"/>
</dbReference>
<dbReference type="EMBL" id="KB202567">
    <property type="protein sequence ID" value="ESO89605.1"/>
    <property type="molecule type" value="Genomic_DNA"/>
</dbReference>
<dbReference type="OMA" id="APPYVCN"/>
<dbReference type="AlphaFoldDB" id="V4A3P7"/>
<dbReference type="HOGENOM" id="CLU_2253075_0_0_1"/>
<name>V4A3P7_LOTGI</name>
<reference evidence="1 2" key="1">
    <citation type="journal article" date="2013" name="Nature">
        <title>Insights into bilaterian evolution from three spiralian genomes.</title>
        <authorList>
            <person name="Simakov O."/>
            <person name="Marletaz F."/>
            <person name="Cho S.J."/>
            <person name="Edsinger-Gonzales E."/>
            <person name="Havlak P."/>
            <person name="Hellsten U."/>
            <person name="Kuo D.H."/>
            <person name="Larsson T."/>
            <person name="Lv J."/>
            <person name="Arendt D."/>
            <person name="Savage R."/>
            <person name="Osoegawa K."/>
            <person name="de Jong P."/>
            <person name="Grimwood J."/>
            <person name="Chapman J.A."/>
            <person name="Shapiro H."/>
            <person name="Aerts A."/>
            <person name="Otillar R.P."/>
            <person name="Terry A.Y."/>
            <person name="Boore J.L."/>
            <person name="Grigoriev I.V."/>
            <person name="Lindberg D.R."/>
            <person name="Seaver E.C."/>
            <person name="Weisblat D.A."/>
            <person name="Putnam N.H."/>
            <person name="Rokhsar D.S."/>
        </authorList>
    </citation>
    <scope>NUCLEOTIDE SEQUENCE [LARGE SCALE GENOMIC DNA]</scope>
</reference>
<dbReference type="KEGG" id="lgi:LOTGIDRAFT_164904"/>
<dbReference type="CTD" id="20239861"/>
<dbReference type="RefSeq" id="XP_009059663.1">
    <property type="nucleotide sequence ID" value="XM_009061415.1"/>
</dbReference>
<accession>V4A3P7</accession>
<keyword evidence="2" id="KW-1185">Reference proteome</keyword>
<sequence length="104" mass="11928">MSIAGKDFSDTQSNRLVLEHDNTTLNPLVDLHVYIVPPDIWRDRFNNLLNQSVSETVSIGIIRVSPDIKLTDIRDELPRQLEDLVPSDFIFLRSVGRSLTRVRL</sequence>
<organism evidence="1 2">
    <name type="scientific">Lottia gigantea</name>
    <name type="common">Giant owl limpet</name>
    <dbReference type="NCBI Taxonomy" id="225164"/>
    <lineage>
        <taxon>Eukaryota</taxon>
        <taxon>Metazoa</taxon>
        <taxon>Spiralia</taxon>
        <taxon>Lophotrochozoa</taxon>
        <taxon>Mollusca</taxon>
        <taxon>Gastropoda</taxon>
        <taxon>Patellogastropoda</taxon>
        <taxon>Lottioidea</taxon>
        <taxon>Lottiidae</taxon>
        <taxon>Lottia</taxon>
    </lineage>
</organism>
<dbReference type="OrthoDB" id="9901850at2759"/>
<dbReference type="Proteomes" id="UP000030746">
    <property type="component" value="Unassembled WGS sequence"/>
</dbReference>
<evidence type="ECO:0000313" key="1">
    <source>
        <dbReference type="EMBL" id="ESO89605.1"/>
    </source>
</evidence>
<proteinExistence type="predicted"/>
<evidence type="ECO:0000313" key="2">
    <source>
        <dbReference type="Proteomes" id="UP000030746"/>
    </source>
</evidence>
<dbReference type="PANTHER" id="PTHR14421">
    <property type="entry name" value="SPERMATOGENESIS-ASSOCIATED PROTEIN 1"/>
    <property type="match status" value="1"/>
</dbReference>
<protein>
    <submittedName>
        <fullName evidence="1">Uncharacterized protein</fullName>
    </submittedName>
</protein>
<dbReference type="PANTHER" id="PTHR14421:SF3">
    <property type="entry name" value="SPERMATOGENESIS-ASSOCIATED PROTEIN 1"/>
    <property type="match status" value="1"/>
</dbReference>
<dbReference type="GeneID" id="20239861"/>
<gene>
    <name evidence="1" type="ORF">LOTGIDRAFT_164904</name>
</gene>